<feature type="region of interest" description="Disordered" evidence="7">
    <location>
        <begin position="1093"/>
        <end position="1116"/>
    </location>
</feature>
<evidence type="ECO:0000313" key="11">
    <source>
        <dbReference type="Proteomes" id="UP001234989"/>
    </source>
</evidence>
<evidence type="ECO:0000256" key="1">
    <source>
        <dbReference type="ARBA" id="ARBA00004123"/>
    </source>
</evidence>
<feature type="region of interest" description="Disordered" evidence="7">
    <location>
        <begin position="1707"/>
        <end position="1726"/>
    </location>
</feature>
<dbReference type="InterPro" id="IPR018501">
    <property type="entry name" value="DDT_dom"/>
</dbReference>
<dbReference type="Pfam" id="PF21743">
    <property type="entry name" value="PTM_DIR17_Tudor"/>
    <property type="match status" value="1"/>
</dbReference>
<name>A0AAF0V118_SOLVR</name>
<evidence type="ECO:0000259" key="8">
    <source>
        <dbReference type="PROSITE" id="PS50016"/>
    </source>
</evidence>
<dbReference type="CDD" id="cd20401">
    <property type="entry name" value="Tudor_AtPTM-like"/>
    <property type="match status" value="1"/>
</dbReference>
<evidence type="ECO:0000313" key="10">
    <source>
        <dbReference type="EMBL" id="WMV55860.1"/>
    </source>
</evidence>
<protein>
    <recommendedName>
        <fullName evidence="12">DDT domain-containing protein PTM-like</fullName>
    </recommendedName>
</protein>
<dbReference type="Pfam" id="PF24294">
    <property type="entry name" value="Chromo_PTM"/>
    <property type="match status" value="1"/>
</dbReference>
<dbReference type="InterPro" id="IPR011011">
    <property type="entry name" value="Znf_FYVE_PHD"/>
</dbReference>
<dbReference type="InterPro" id="IPR001965">
    <property type="entry name" value="Znf_PHD"/>
</dbReference>
<feature type="region of interest" description="Disordered" evidence="7">
    <location>
        <begin position="1"/>
        <end position="28"/>
    </location>
</feature>
<feature type="compositionally biased region" description="Basic residues" evidence="7">
    <location>
        <begin position="1107"/>
        <end position="1116"/>
    </location>
</feature>
<dbReference type="PROSITE" id="PS50827">
    <property type="entry name" value="DDT"/>
    <property type="match status" value="1"/>
</dbReference>
<keyword evidence="4" id="KW-0862">Zinc</keyword>
<gene>
    <name evidence="10" type="ORF">MTR67_049245</name>
</gene>
<dbReference type="PROSITE" id="PS01359">
    <property type="entry name" value="ZF_PHD_1"/>
    <property type="match status" value="1"/>
</dbReference>
<dbReference type="CDD" id="cd15532">
    <property type="entry name" value="PHD2_CHD_II"/>
    <property type="match status" value="1"/>
</dbReference>
<feature type="region of interest" description="Disordered" evidence="7">
    <location>
        <begin position="1450"/>
        <end position="1471"/>
    </location>
</feature>
<proteinExistence type="predicted"/>
<accession>A0AAF0V118</accession>
<dbReference type="Proteomes" id="UP001234989">
    <property type="component" value="Chromosome 11"/>
</dbReference>
<evidence type="ECO:0000256" key="6">
    <source>
        <dbReference type="PROSITE-ProRule" id="PRU00146"/>
    </source>
</evidence>
<sequence length="1885" mass="208878">MEGGVVRSERRGRKRRRKDVTNVEVDQDGKKRAVGLKPKSLVGRYVRKEFEGNGLFLGKIMFYDSGLYRVDYDDGDCEDLDTGELKEVLVEEDELVGEWLDRKKKLNEMVAGREVKDVAVQVEIEAEPISAVVDRIVEVPVSSDLRNDCPVKLEKMQVDTDADSLSNFSEDDEEQDLSSEVEKPFVPAPELPPSSGNIGIPEEYVPHLLSIYSFLRTFSTTLFLSPFGLDDFVGALSCSVPNSLLDSVHVALMRVLRRHLEKLSSDGSEFASKCLRNIDWSLLDTMTWAAYLVHYLTGMGYTDEHGWKGFYPHTLEKEYYSLSAGRKLIVLQILCDSVLDSEELREEIDMREESEVGIDSDGSTVFAPVIGPRRVHPRYSKTSACKDQEVIKLSKENSGTNVSSNTISLGPKVSGQDSIRDADQDGNGDECRLCGMDGTLLCCDGCPSSYHGRCIGVCKMYIPEGAWYCPECTVNELEPKITRGTTLKGSEVFGVDSYGQVFMGTCNHLLVLKALAGSDCNVRYYYDKDIPKVLHALNANVQHYSLYLEICKGIIQYWKLPVNIIFPNGDLSEIRRQGEGTTGGCLASSQSPGVENTASCVTGYGPGNVLLGNFPMEPMQNENLGAVSRPDGLCLANIDSIARQSNTPMDSFPSEQIQVKSIACTGSADQQLIPSEWTEQDGPNLVKTAIHASSHSNYLEQINGTYAGVMVSQGRGCLYMGSSFKPQGYINSYLHGEFAASAAASLAILSSEENQGSETRVSDNRRKQISASFLLQAKAFSSVAVRFFWPNTEKKLVEVPRERCSWCLSCKAIVASKRGCLLNAAASNAIKGAVKILSGLRPAKGGEGSLPGIATYIILMEESLTGLIGGPFQSAAFRKQWRKQAEQASGCSLIKSLLLEVHNIDPSLKTLEYLSFHTTPPYNNRDSVLLWEDFFMSVFCQVRRKSRELKAHLMPWELKKKKGKRMTSSMLINAIRQLIARGAPLLTGQGSIKIPYKEPFGAGVWKSIRDLVASAGSTKPQGRIYMISAHAIFVPSLVHLVSILSAASGLSAYDLCFDHVCGYQSWSEFEENIRLVAFSMDWTKLVDGGPSESSVTHSAAGVAGSTQKRKPGRRGRKPMAAIVEATADESQDIPTDFTWWRGGLISKFIFQKGTLPRRMVKKAALQGGVRKIPGIYYAEGSETAKRNRQLVWRAAVDMCKTTSQLALQVRYLDMHVRWSDLVRPEQSIQDGKGPETEASAFRNAYICDKRVVENEIRYGVAFGNQKHLPSRVMKSVVEVEQTQDGKEKYWFSELRIPLYLIKEYEEKMGKDLPSANKPTSAFMQKKPLRAPWAPCKDIFSYLVQKRDGNDKYCCASCQTDVLFRNAVKCNMCQGLCHERCTVSSTVDATNTCKQCNHNRALSQAKCIDESPKSPLLLQGKYFPKPISANEGVNVSNFNRPSASIATLKHSSAMKHGNSSNSTAKTKRNSRNLGVIWKKKSEDTGTDFRFRSILLKGNPDGKSLIPACHLCHNPYNPDLMYIRCETCSNWFHADAVGLEESKVHNVMGFKCSRCRRTRIPICPYLNPESKKQLEEKRTRTKALKIDNSDMEFGSGMISELRMDDEMSTQVMPSTEDNLYLEDDYSFLVSTSEEFSEQFPEADCEWNAATTSVLGPKKLPVRRHVKNENDLDSSVASNPSNADFFGGNIMISAEEIPANVERGAKLPVRRNGGMDKDSDTPFATNPTNVELSTPVEVEWDTSRNGFEEGMMFEYDDFQYDDMEFEPQTYFSFNELLASDDCGPPDGSANLTDNVDTSLGFPSDGLSDMSYFQHEHAVSIDSAAVTVPFIVHLGLKSCLGKPVGGVATAGTGDSQCLYHSFVILLIEARGASAWIVGFLMQFPVQTIC</sequence>
<comment type="subcellular location">
    <subcellularLocation>
        <location evidence="1">Nucleus</location>
    </subcellularLocation>
</comment>
<dbReference type="InterPro" id="IPR019786">
    <property type="entry name" value="Zinc_finger_PHD-type_CS"/>
</dbReference>
<dbReference type="PANTHER" id="PTHR46508:SF1">
    <property type="entry name" value="PHD FINGER FAMILY PROTEIN"/>
    <property type="match status" value="1"/>
</dbReference>
<dbReference type="SUPFAM" id="SSF57903">
    <property type="entry name" value="FYVE/PHD zinc finger"/>
    <property type="match status" value="2"/>
</dbReference>
<dbReference type="GO" id="GO:0005634">
    <property type="term" value="C:nucleus"/>
    <property type="evidence" value="ECO:0007669"/>
    <property type="project" value="UniProtKB-SubCell"/>
</dbReference>
<dbReference type="Gene3D" id="3.30.40.10">
    <property type="entry name" value="Zinc/RING finger domain, C3HC4 (zinc finger)"/>
    <property type="match status" value="2"/>
</dbReference>
<evidence type="ECO:0000256" key="5">
    <source>
        <dbReference type="ARBA" id="ARBA00023242"/>
    </source>
</evidence>
<evidence type="ECO:0000256" key="7">
    <source>
        <dbReference type="SAM" id="MobiDB-lite"/>
    </source>
</evidence>
<keyword evidence="5" id="KW-0539">Nucleus</keyword>
<dbReference type="InterPro" id="IPR047365">
    <property type="entry name" value="Tudor_AtPTM-like"/>
</dbReference>
<dbReference type="GO" id="GO:0000785">
    <property type="term" value="C:chromatin"/>
    <property type="evidence" value="ECO:0007669"/>
    <property type="project" value="UniProtKB-ARBA"/>
</dbReference>
<dbReference type="SMART" id="SM00571">
    <property type="entry name" value="DDT"/>
    <property type="match status" value="1"/>
</dbReference>
<dbReference type="PROSITE" id="PS50016">
    <property type="entry name" value="ZF_PHD_2"/>
    <property type="match status" value="1"/>
</dbReference>
<dbReference type="EMBL" id="CP133622">
    <property type="protein sequence ID" value="WMV55860.1"/>
    <property type="molecule type" value="Genomic_DNA"/>
</dbReference>
<evidence type="ECO:0000256" key="3">
    <source>
        <dbReference type="ARBA" id="ARBA00022771"/>
    </source>
</evidence>
<organism evidence="10 11">
    <name type="scientific">Solanum verrucosum</name>
    <dbReference type="NCBI Taxonomy" id="315347"/>
    <lineage>
        <taxon>Eukaryota</taxon>
        <taxon>Viridiplantae</taxon>
        <taxon>Streptophyta</taxon>
        <taxon>Embryophyta</taxon>
        <taxon>Tracheophyta</taxon>
        <taxon>Spermatophyta</taxon>
        <taxon>Magnoliopsida</taxon>
        <taxon>eudicotyledons</taxon>
        <taxon>Gunneridae</taxon>
        <taxon>Pentapetalae</taxon>
        <taxon>asterids</taxon>
        <taxon>lamiids</taxon>
        <taxon>Solanales</taxon>
        <taxon>Solanaceae</taxon>
        <taxon>Solanoideae</taxon>
        <taxon>Solaneae</taxon>
        <taxon>Solanum</taxon>
    </lineage>
</organism>
<evidence type="ECO:0000256" key="4">
    <source>
        <dbReference type="ARBA" id="ARBA00022833"/>
    </source>
</evidence>
<dbReference type="GO" id="GO:0008270">
    <property type="term" value="F:zinc ion binding"/>
    <property type="evidence" value="ECO:0007669"/>
    <property type="project" value="UniProtKB-KW"/>
</dbReference>
<evidence type="ECO:0000256" key="2">
    <source>
        <dbReference type="ARBA" id="ARBA00022723"/>
    </source>
</evidence>
<keyword evidence="11" id="KW-1185">Reference proteome</keyword>
<dbReference type="Pfam" id="PF02791">
    <property type="entry name" value="DDT"/>
    <property type="match status" value="1"/>
</dbReference>
<dbReference type="PANTHER" id="PTHR46508">
    <property type="entry name" value="PHD FINGER FAMILY PROTEIN"/>
    <property type="match status" value="1"/>
</dbReference>
<keyword evidence="2" id="KW-0479">Metal-binding</keyword>
<evidence type="ECO:0000259" key="9">
    <source>
        <dbReference type="PROSITE" id="PS50827"/>
    </source>
</evidence>
<feature type="domain" description="PHD-type" evidence="8">
    <location>
        <begin position="428"/>
        <end position="475"/>
    </location>
</feature>
<keyword evidence="3 6" id="KW-0863">Zinc-finger</keyword>
<dbReference type="SMART" id="SM00249">
    <property type="entry name" value="PHD"/>
    <property type="match status" value="2"/>
</dbReference>
<reference evidence="10" key="1">
    <citation type="submission" date="2023-08" db="EMBL/GenBank/DDBJ databases">
        <title>A de novo genome assembly of Solanum verrucosum Schlechtendal, a Mexican diploid species geographically isolated from the other diploid A-genome species in potato relatives.</title>
        <authorList>
            <person name="Hosaka K."/>
        </authorList>
    </citation>
    <scope>NUCLEOTIDE SEQUENCE</scope>
    <source>
        <tissue evidence="10">Young leaves</tissue>
    </source>
</reference>
<dbReference type="Pfam" id="PF00628">
    <property type="entry name" value="PHD"/>
    <property type="match status" value="1"/>
</dbReference>
<dbReference type="Pfam" id="PF15612">
    <property type="entry name" value="WHIM1"/>
    <property type="match status" value="1"/>
</dbReference>
<dbReference type="InterPro" id="IPR013083">
    <property type="entry name" value="Znf_RING/FYVE/PHD"/>
</dbReference>
<dbReference type="InterPro" id="IPR056618">
    <property type="entry name" value="Chromo_PTM"/>
</dbReference>
<evidence type="ECO:0008006" key="12">
    <source>
        <dbReference type="Google" id="ProtNLM"/>
    </source>
</evidence>
<dbReference type="InterPro" id="IPR019787">
    <property type="entry name" value="Znf_PHD-finger"/>
</dbReference>
<feature type="domain" description="DDT" evidence="9">
    <location>
        <begin position="202"/>
        <end position="262"/>
    </location>
</feature>
<dbReference type="InterPro" id="IPR028942">
    <property type="entry name" value="WHIM1_dom"/>
</dbReference>